<dbReference type="PANTHER" id="PTHR34407">
    <property type="entry name" value="EXPRESSED PROTEIN"/>
    <property type="match status" value="1"/>
</dbReference>
<comment type="caution">
    <text evidence="1">The sequence shown here is derived from an EMBL/GenBank/DDBJ whole genome shotgun (WGS) entry which is preliminary data.</text>
</comment>
<evidence type="ECO:0000313" key="2">
    <source>
        <dbReference type="Proteomes" id="UP000077355"/>
    </source>
</evidence>
<dbReference type="EMBL" id="LVJI01000009">
    <property type="protein sequence ID" value="OAB47114.1"/>
    <property type="molecule type" value="Genomic_DNA"/>
</dbReference>
<sequence>MTGIWNHRSSLTRTLQRIQEGELTIGFIGGSITDARPRHNWPEPVIAWFAERFPQVTLKIENAAIGATGSDLAVFRARRDLIERDCDLVFMEYAVNDAEEPEEKRGRTREGLIRQLVDGRGRDLLLTYTYCQEMYNDMMEGRVPDSISQLEKLAEHYRLGSVWMGKYALDEVQKGRIRWQDWLPDGLHPTQRGSLSYAHSVIAFLEQELLIQHGEDEVTDVTGKPDALYPMNWEKVELLPLEQVKCEGPWIIRRWVNLEWIDRVLETAAVGSKLSFTFVGRGLALGFDFGRASAEFRYRLCEGEWKVISRERPSWVADEGWFRMELIADDLDDGFHDFELEVIHGNRENCTGTDFRLAFIGVIR</sequence>
<reference evidence="1 2" key="1">
    <citation type="submission" date="2016-03" db="EMBL/GenBank/DDBJ databases">
        <title>Draft genome sequence of Paenibacillus antarcticus CECT 5836.</title>
        <authorList>
            <person name="Shin S.-K."/>
            <person name="Yi H."/>
        </authorList>
    </citation>
    <scope>NUCLEOTIDE SEQUENCE [LARGE SCALE GENOMIC DNA]</scope>
    <source>
        <strain evidence="1 2">CECT 5836</strain>
    </source>
</reference>
<dbReference type="Gene3D" id="3.40.50.1110">
    <property type="entry name" value="SGNH hydrolase"/>
    <property type="match status" value="1"/>
</dbReference>
<protein>
    <recommendedName>
        <fullName evidence="3">SGNH hydrolase-type esterase domain-containing protein</fullName>
    </recommendedName>
</protein>
<dbReference type="OrthoDB" id="8233337at2"/>
<dbReference type="AlphaFoldDB" id="A0A168PVK3"/>
<dbReference type="PANTHER" id="PTHR34407:SF1">
    <property type="entry name" value="SGNH HYDROLASE-TYPE ESTERASE DOMAIN-CONTAINING PROTEIN"/>
    <property type="match status" value="1"/>
</dbReference>
<accession>A0A168PVK3</accession>
<evidence type="ECO:0008006" key="3">
    <source>
        <dbReference type="Google" id="ProtNLM"/>
    </source>
</evidence>
<name>A0A168PVK3_9BACL</name>
<dbReference type="InterPro" id="IPR036514">
    <property type="entry name" value="SGNH_hydro_sf"/>
</dbReference>
<gene>
    <name evidence="1" type="ORF">PBAT_07475</name>
</gene>
<organism evidence="1 2">
    <name type="scientific">Paenibacillus antarcticus</name>
    <dbReference type="NCBI Taxonomy" id="253703"/>
    <lineage>
        <taxon>Bacteria</taxon>
        <taxon>Bacillati</taxon>
        <taxon>Bacillota</taxon>
        <taxon>Bacilli</taxon>
        <taxon>Bacillales</taxon>
        <taxon>Paenibacillaceae</taxon>
        <taxon>Paenibacillus</taxon>
    </lineage>
</organism>
<keyword evidence="2" id="KW-1185">Reference proteome</keyword>
<dbReference type="RefSeq" id="WP_068648136.1">
    <property type="nucleotide sequence ID" value="NZ_CP043611.1"/>
</dbReference>
<dbReference type="Proteomes" id="UP000077355">
    <property type="component" value="Unassembled WGS sequence"/>
</dbReference>
<evidence type="ECO:0000313" key="1">
    <source>
        <dbReference type="EMBL" id="OAB47114.1"/>
    </source>
</evidence>
<dbReference type="SUPFAM" id="SSF52266">
    <property type="entry name" value="SGNH hydrolase"/>
    <property type="match status" value="1"/>
</dbReference>
<proteinExistence type="predicted"/>